<dbReference type="GeneID" id="24133969"/>
<dbReference type="InterPro" id="IPR017853">
    <property type="entry name" value="GH"/>
</dbReference>
<dbReference type="InterPro" id="IPR001579">
    <property type="entry name" value="Glyco_hydro_18_chit_AS"/>
</dbReference>
<dbReference type="PROSITE" id="PS50231">
    <property type="entry name" value="RICIN_B_LECTIN"/>
    <property type="match status" value="1"/>
</dbReference>
<dbReference type="GO" id="GO:0008061">
    <property type="term" value="F:chitin binding"/>
    <property type="evidence" value="ECO:0007669"/>
    <property type="project" value="InterPro"/>
</dbReference>
<feature type="signal peptide" evidence="4">
    <location>
        <begin position="1"/>
        <end position="17"/>
    </location>
</feature>
<dbReference type="GO" id="GO:0006032">
    <property type="term" value="P:chitin catabolic process"/>
    <property type="evidence" value="ECO:0007669"/>
    <property type="project" value="TreeGrafter"/>
</dbReference>
<name>A0A067C1X2_SAPPC</name>
<dbReference type="KEGG" id="spar:SPRG_11965"/>
<evidence type="ECO:0000256" key="4">
    <source>
        <dbReference type="SAM" id="SignalP"/>
    </source>
</evidence>
<dbReference type="SUPFAM" id="SSF54556">
    <property type="entry name" value="Chitinase insertion domain"/>
    <property type="match status" value="1"/>
</dbReference>
<dbReference type="InterPro" id="IPR029070">
    <property type="entry name" value="Chitinase_insertion_sf"/>
</dbReference>
<proteinExistence type="predicted"/>
<reference evidence="6 7" key="1">
    <citation type="journal article" date="2013" name="PLoS Genet.">
        <title>Distinctive expansion of potential virulence genes in the genome of the oomycete fish pathogen Saprolegnia parasitica.</title>
        <authorList>
            <person name="Jiang R.H."/>
            <person name="de Bruijn I."/>
            <person name="Haas B.J."/>
            <person name="Belmonte R."/>
            <person name="Lobach L."/>
            <person name="Christie J."/>
            <person name="van den Ackerveken G."/>
            <person name="Bottin A."/>
            <person name="Bulone V."/>
            <person name="Diaz-Moreno S.M."/>
            <person name="Dumas B."/>
            <person name="Fan L."/>
            <person name="Gaulin E."/>
            <person name="Govers F."/>
            <person name="Grenville-Briggs L.J."/>
            <person name="Horner N.R."/>
            <person name="Levin J.Z."/>
            <person name="Mammella M."/>
            <person name="Meijer H.J."/>
            <person name="Morris P."/>
            <person name="Nusbaum C."/>
            <person name="Oome S."/>
            <person name="Phillips A.J."/>
            <person name="van Rooyen D."/>
            <person name="Rzeszutek E."/>
            <person name="Saraiva M."/>
            <person name="Secombes C.J."/>
            <person name="Seidl M.F."/>
            <person name="Snel B."/>
            <person name="Stassen J.H."/>
            <person name="Sykes S."/>
            <person name="Tripathy S."/>
            <person name="van den Berg H."/>
            <person name="Vega-Arreguin J.C."/>
            <person name="Wawra S."/>
            <person name="Young S.K."/>
            <person name="Zeng Q."/>
            <person name="Dieguez-Uribeondo J."/>
            <person name="Russ C."/>
            <person name="Tyler B.M."/>
            <person name="van West P."/>
        </authorList>
    </citation>
    <scope>NUCLEOTIDE SEQUENCE [LARGE SCALE GENOMIC DNA]</scope>
    <source>
        <strain evidence="6 7">CBS 223.65</strain>
    </source>
</reference>
<dbReference type="Gene3D" id="2.80.10.50">
    <property type="match status" value="2"/>
</dbReference>
<dbReference type="InterPro" id="IPR011583">
    <property type="entry name" value="Chitinase_II/V-like_cat"/>
</dbReference>
<dbReference type="OrthoDB" id="70885at2759"/>
<dbReference type="RefSeq" id="XP_012206230.1">
    <property type="nucleotide sequence ID" value="XM_012350840.1"/>
</dbReference>
<dbReference type="SUPFAM" id="SSF51445">
    <property type="entry name" value="(Trans)glycosidases"/>
    <property type="match status" value="1"/>
</dbReference>
<dbReference type="InterPro" id="IPR000772">
    <property type="entry name" value="Ricin_B_lectin"/>
</dbReference>
<dbReference type="Gene3D" id="3.10.50.10">
    <property type="match status" value="1"/>
</dbReference>
<dbReference type="PANTHER" id="PTHR11177">
    <property type="entry name" value="CHITINASE"/>
    <property type="match status" value="1"/>
</dbReference>
<keyword evidence="1 3" id="KW-0378">Hydrolase</keyword>
<accession>A0A067C1X2</accession>
<evidence type="ECO:0000313" key="7">
    <source>
        <dbReference type="Proteomes" id="UP000030745"/>
    </source>
</evidence>
<dbReference type="EMBL" id="KK583258">
    <property type="protein sequence ID" value="KDO23120.1"/>
    <property type="molecule type" value="Genomic_DNA"/>
</dbReference>
<dbReference type="PANTHER" id="PTHR11177:SF317">
    <property type="entry name" value="CHITINASE 12-RELATED"/>
    <property type="match status" value="1"/>
</dbReference>
<dbReference type="AlphaFoldDB" id="A0A067C1X2"/>
<dbReference type="Pfam" id="PF00652">
    <property type="entry name" value="Ricin_B_lectin"/>
    <property type="match status" value="2"/>
</dbReference>
<dbReference type="PROSITE" id="PS51910">
    <property type="entry name" value="GH18_2"/>
    <property type="match status" value="1"/>
</dbReference>
<keyword evidence="2 3" id="KW-0326">Glycosidase</keyword>
<dbReference type="Gene3D" id="3.20.20.80">
    <property type="entry name" value="Glycosidases"/>
    <property type="match status" value="1"/>
</dbReference>
<dbReference type="InterPro" id="IPR050314">
    <property type="entry name" value="Glycosyl_Hydrlase_18"/>
</dbReference>
<feature type="domain" description="GH18" evidence="5">
    <location>
        <begin position="20"/>
        <end position="376"/>
    </location>
</feature>
<dbReference type="Proteomes" id="UP000030745">
    <property type="component" value="Unassembled WGS sequence"/>
</dbReference>
<keyword evidence="7" id="KW-1185">Reference proteome</keyword>
<evidence type="ECO:0000256" key="3">
    <source>
        <dbReference type="RuleBase" id="RU000489"/>
    </source>
</evidence>
<sequence>MHVATVVSSLLLAFAAAAPYRNVAYFTEWSPETFNYNVNNLDGSRLTHINYAFATPNPDGSLRFANTSAAFGTAVGADLGPTSLQGNFGQLFAFKRANRKVKVALSIGGWGNGDAFPAIAASPSLRAAFITNVLEVLVNLGLDGVDMDWEYPTGATETANFTTLMREIKAALNQLPFRAELTFAAPGFESDLGPHLGTLCSFVDAIYLMTYDFSGSWSRVAGYSANLYTDAKAPGDFKLSVDAAVQYYLQKGCPGSKLVMGLPLYGTSFENTAGLYQSFATPTLGDNGAAGSWRYKSLPLAGTTEQVDATTMATYTYNPSTKMLITYDGPATIAAKMQYLQKFNLAGAMFWEASGDDAARSARSLISAVVSGLGAGNMDNSQNNLAYPTSIYSNVRNGNRPTLQLYTSRGLAISEWNGKLYANAPRHNLNERFEFDTATSLLKSLSANACLDAYPDASKAAGYALHTWSCDASNGNQKWKIDIQNHRLAHATHPNLCVDVDPNDASNGVQVWQCHALNTLNANQWIGLPTERVAIANKQRVLTGDAGAGTITFADSTKQHWIVDNVHQTIALGTTGLCLDAYQGWNGGAVHLYACSQSNTNQKWSYDSATQQLRHVKFPGFCLDMGSASGSNPHLWSCHAANSPYIGLQQFTYASVDYTFMN</sequence>
<dbReference type="GO" id="GO:0005975">
    <property type="term" value="P:carbohydrate metabolic process"/>
    <property type="evidence" value="ECO:0007669"/>
    <property type="project" value="InterPro"/>
</dbReference>
<dbReference type="InterPro" id="IPR001223">
    <property type="entry name" value="Glyco_hydro18_cat"/>
</dbReference>
<evidence type="ECO:0000313" key="6">
    <source>
        <dbReference type="EMBL" id="KDO23120.1"/>
    </source>
</evidence>
<dbReference type="PROSITE" id="PS01095">
    <property type="entry name" value="GH18_1"/>
    <property type="match status" value="1"/>
</dbReference>
<dbReference type="GO" id="GO:0005576">
    <property type="term" value="C:extracellular region"/>
    <property type="evidence" value="ECO:0007669"/>
    <property type="project" value="TreeGrafter"/>
</dbReference>
<dbReference type="SMART" id="SM00636">
    <property type="entry name" value="Glyco_18"/>
    <property type="match status" value="1"/>
</dbReference>
<dbReference type="VEuPathDB" id="FungiDB:SPRG_11965"/>
<dbReference type="InterPro" id="IPR035992">
    <property type="entry name" value="Ricin_B-like_lectins"/>
</dbReference>
<dbReference type="SMART" id="SM00458">
    <property type="entry name" value="RICIN"/>
    <property type="match status" value="2"/>
</dbReference>
<evidence type="ECO:0000256" key="2">
    <source>
        <dbReference type="ARBA" id="ARBA00023295"/>
    </source>
</evidence>
<keyword evidence="4" id="KW-0732">Signal</keyword>
<dbReference type="Pfam" id="PF00704">
    <property type="entry name" value="Glyco_hydro_18"/>
    <property type="match status" value="1"/>
</dbReference>
<dbReference type="STRING" id="695850.A0A067C1X2"/>
<protein>
    <recommendedName>
        <fullName evidence="5">GH18 domain-containing protein</fullName>
    </recommendedName>
</protein>
<evidence type="ECO:0000259" key="5">
    <source>
        <dbReference type="PROSITE" id="PS51910"/>
    </source>
</evidence>
<dbReference type="CDD" id="cd00161">
    <property type="entry name" value="beta-trefoil_Ricin-like"/>
    <property type="match status" value="1"/>
</dbReference>
<dbReference type="CDD" id="cd06548">
    <property type="entry name" value="GH18_chitinase"/>
    <property type="match status" value="1"/>
</dbReference>
<dbReference type="SUPFAM" id="SSF50370">
    <property type="entry name" value="Ricin B-like lectins"/>
    <property type="match status" value="2"/>
</dbReference>
<organism evidence="6 7">
    <name type="scientific">Saprolegnia parasitica (strain CBS 223.65)</name>
    <dbReference type="NCBI Taxonomy" id="695850"/>
    <lineage>
        <taxon>Eukaryota</taxon>
        <taxon>Sar</taxon>
        <taxon>Stramenopiles</taxon>
        <taxon>Oomycota</taxon>
        <taxon>Saprolegniomycetes</taxon>
        <taxon>Saprolegniales</taxon>
        <taxon>Saprolegniaceae</taxon>
        <taxon>Saprolegnia</taxon>
    </lineage>
</organism>
<dbReference type="GO" id="GO:0004568">
    <property type="term" value="F:chitinase activity"/>
    <property type="evidence" value="ECO:0007669"/>
    <property type="project" value="TreeGrafter"/>
</dbReference>
<dbReference type="OMA" id="WSCHAAN"/>
<gene>
    <name evidence="6" type="ORF">SPRG_11965</name>
</gene>
<feature type="chain" id="PRO_5001634027" description="GH18 domain-containing protein" evidence="4">
    <location>
        <begin position="18"/>
        <end position="662"/>
    </location>
</feature>
<evidence type="ECO:0000256" key="1">
    <source>
        <dbReference type="ARBA" id="ARBA00022801"/>
    </source>
</evidence>